<reference evidence="3" key="1">
    <citation type="journal article" date="2023" name="Comput. Struct. Biotechnol. J.">
        <title>Discovery of a novel marine Bacteroidetes with a rich repertoire of carbohydrate-active enzymes.</title>
        <authorList>
            <person name="Chen B."/>
            <person name="Liu G."/>
            <person name="Chen Q."/>
            <person name="Wang H."/>
            <person name="Liu L."/>
            <person name="Tang K."/>
        </authorList>
    </citation>
    <scope>NUCLEOTIDE SEQUENCE</scope>
    <source>
        <strain evidence="3">TK19036</strain>
    </source>
</reference>
<feature type="chain" id="PRO_5041224967" evidence="1">
    <location>
        <begin position="31"/>
        <end position="241"/>
    </location>
</feature>
<evidence type="ECO:0000259" key="2">
    <source>
        <dbReference type="Pfam" id="PF13568"/>
    </source>
</evidence>
<organism evidence="3">
    <name type="scientific">Roseihalotalea indica</name>
    <dbReference type="NCBI Taxonomy" id="2867963"/>
    <lineage>
        <taxon>Bacteria</taxon>
        <taxon>Pseudomonadati</taxon>
        <taxon>Bacteroidota</taxon>
        <taxon>Cytophagia</taxon>
        <taxon>Cytophagales</taxon>
        <taxon>Catalimonadaceae</taxon>
        <taxon>Roseihalotalea</taxon>
    </lineage>
</organism>
<evidence type="ECO:0000313" key="3">
    <source>
        <dbReference type="EMBL" id="WKN39551.1"/>
    </source>
</evidence>
<feature type="domain" description="Outer membrane protein beta-barrel" evidence="2">
    <location>
        <begin position="29"/>
        <end position="215"/>
    </location>
</feature>
<name>A0AA49JG80_9BACT</name>
<sequence>MKFEQLTFYRTRIYIGLLLCIITASAHGQAQDSLANYKKWSIGFKGGAALSFIIPTDEAVTYERSNIGISQGITYGGVVRYMTEKNFGLQIEANYVEKGWTETFADLNDPQRRDPNRFYRVNLNYLEVPVLAYGYFGKRNVQIFVNLGMFGATLLSYDTEQAPTVDTEEISYQYLASEQNTFDLGIRGGTGIAIATKVGTFQAEGTYSLSLNSVLDRNRMPVPSMLLNNSITITLGYLVQF</sequence>
<dbReference type="InterPro" id="IPR025665">
    <property type="entry name" value="Beta-barrel_OMP_2"/>
</dbReference>
<keyword evidence="1" id="KW-0732">Signal</keyword>
<protein>
    <submittedName>
        <fullName evidence="3">Porin family protein</fullName>
    </submittedName>
</protein>
<proteinExistence type="predicted"/>
<gene>
    <name evidence="3" type="ORF">K4G66_12700</name>
</gene>
<evidence type="ECO:0000256" key="1">
    <source>
        <dbReference type="SAM" id="SignalP"/>
    </source>
</evidence>
<dbReference type="AlphaFoldDB" id="A0AA49JG80"/>
<reference evidence="3" key="2">
    <citation type="journal article" date="2024" name="Antonie Van Leeuwenhoek">
        <title>Roseihalotalea indica gen. nov., sp. nov., a halophilic Bacteroidetes from mesopelagic Southwest Indian Ocean with higher carbohydrate metabolic potential.</title>
        <authorList>
            <person name="Chen B."/>
            <person name="Zhang M."/>
            <person name="Lin D."/>
            <person name="Ye J."/>
            <person name="Tang K."/>
        </authorList>
    </citation>
    <scope>NUCLEOTIDE SEQUENCE</scope>
    <source>
        <strain evidence="3">TK19036</strain>
    </source>
</reference>
<dbReference type="EMBL" id="CP120682">
    <property type="protein sequence ID" value="WKN39551.1"/>
    <property type="molecule type" value="Genomic_DNA"/>
</dbReference>
<dbReference type="Pfam" id="PF13568">
    <property type="entry name" value="OMP_b-brl_2"/>
    <property type="match status" value="1"/>
</dbReference>
<feature type="signal peptide" evidence="1">
    <location>
        <begin position="1"/>
        <end position="30"/>
    </location>
</feature>
<accession>A0AA49JG80</accession>